<dbReference type="PROSITE" id="PS51656">
    <property type="entry name" value="4FE4S"/>
    <property type="match status" value="1"/>
</dbReference>
<dbReference type="Proteomes" id="UP000324209">
    <property type="component" value="Chromosome"/>
</dbReference>
<dbReference type="Pfam" id="PF13188">
    <property type="entry name" value="PAS_8"/>
    <property type="match status" value="1"/>
</dbReference>
<dbReference type="InterPro" id="IPR050340">
    <property type="entry name" value="Cytosolic_Fe-S_CAF"/>
</dbReference>
<evidence type="ECO:0000256" key="1">
    <source>
        <dbReference type="ARBA" id="ARBA00022485"/>
    </source>
</evidence>
<dbReference type="KEGG" id="ock:EXM22_12480"/>
<dbReference type="PANTHER" id="PTHR11615">
    <property type="entry name" value="NITRATE, FORMATE, IRON DEHYDROGENASE"/>
    <property type="match status" value="1"/>
</dbReference>
<feature type="domain" description="PAS" evidence="5">
    <location>
        <begin position="410"/>
        <end position="446"/>
    </location>
</feature>
<feature type="domain" description="4Fe-4S ferredoxin-type" evidence="6">
    <location>
        <begin position="33"/>
        <end position="62"/>
    </location>
</feature>
<dbReference type="AlphaFoldDB" id="A0A5C1QKX5"/>
<dbReference type="InterPro" id="IPR007202">
    <property type="entry name" value="4Fe-4S_dom"/>
</dbReference>
<dbReference type="InterPro" id="IPR017900">
    <property type="entry name" value="4Fe4S_Fe_S_CS"/>
</dbReference>
<dbReference type="Gene3D" id="3.40.50.1780">
    <property type="match status" value="1"/>
</dbReference>
<keyword evidence="4" id="KW-0411">Iron-sulfur</keyword>
<dbReference type="InterPro" id="IPR004108">
    <property type="entry name" value="Fe_hydrogenase_lsu_C"/>
</dbReference>
<evidence type="ECO:0000259" key="5">
    <source>
        <dbReference type="PROSITE" id="PS50112"/>
    </source>
</evidence>
<dbReference type="Gene3D" id="3.30.450.20">
    <property type="entry name" value="PAS domain"/>
    <property type="match status" value="1"/>
</dbReference>
<protein>
    <submittedName>
        <fullName evidence="8">PAS domain-containing protein</fullName>
    </submittedName>
</protein>
<dbReference type="GO" id="GO:0046872">
    <property type="term" value="F:metal ion binding"/>
    <property type="evidence" value="ECO:0007669"/>
    <property type="project" value="UniProtKB-KW"/>
</dbReference>
<dbReference type="Pfam" id="PF13237">
    <property type="entry name" value="Fer4_10"/>
    <property type="match status" value="1"/>
</dbReference>
<evidence type="ECO:0000256" key="3">
    <source>
        <dbReference type="ARBA" id="ARBA00023004"/>
    </source>
</evidence>
<dbReference type="Pfam" id="PF02906">
    <property type="entry name" value="Fe_hyd_lg_C"/>
    <property type="match status" value="1"/>
</dbReference>
<dbReference type="Gene3D" id="1.10.15.40">
    <property type="entry name" value="Electron transport complex subunit B, putative Fe-S cluster"/>
    <property type="match status" value="1"/>
</dbReference>
<dbReference type="EMBL" id="CP036150">
    <property type="protein sequence ID" value="QEN08763.1"/>
    <property type="molecule type" value="Genomic_DNA"/>
</dbReference>
<keyword evidence="9" id="KW-1185">Reference proteome</keyword>
<dbReference type="SUPFAM" id="SSF55785">
    <property type="entry name" value="PYP-like sensor domain (PAS domain)"/>
    <property type="match status" value="1"/>
</dbReference>
<dbReference type="GO" id="GO:0051539">
    <property type="term" value="F:4 iron, 4 sulfur cluster binding"/>
    <property type="evidence" value="ECO:0007669"/>
    <property type="project" value="UniProtKB-KW"/>
</dbReference>
<dbReference type="InterPro" id="IPR017896">
    <property type="entry name" value="4Fe4S_Fe-S-bd"/>
</dbReference>
<keyword evidence="1" id="KW-0004">4Fe-4S</keyword>
<name>A0A5C1QKX5_9SPIO</name>
<evidence type="ECO:0000256" key="4">
    <source>
        <dbReference type="ARBA" id="ARBA00023014"/>
    </source>
</evidence>
<dbReference type="InterPro" id="IPR035965">
    <property type="entry name" value="PAS-like_dom_sf"/>
</dbReference>
<reference evidence="8 9" key="1">
    <citation type="submission" date="2019-02" db="EMBL/GenBank/DDBJ databases">
        <title>Complete Genome Sequence and Methylome Analysis of free living Spirochaetas.</title>
        <authorList>
            <person name="Fomenkov A."/>
            <person name="Dubinina G."/>
            <person name="Leshcheva N."/>
            <person name="Mikheeva N."/>
            <person name="Grabovich M."/>
            <person name="Vincze T."/>
            <person name="Roberts R.J."/>
        </authorList>
    </citation>
    <scope>NUCLEOTIDE SEQUENCE [LARGE SCALE GENOMIC DNA]</scope>
    <source>
        <strain evidence="8 9">K2</strain>
    </source>
</reference>
<dbReference type="InterPro" id="IPR000014">
    <property type="entry name" value="PAS"/>
</dbReference>
<accession>A0A5C1QKX5</accession>
<dbReference type="InterPro" id="IPR009016">
    <property type="entry name" value="Fe_hydrogenase"/>
</dbReference>
<gene>
    <name evidence="8" type="ORF">EXM22_12480</name>
</gene>
<dbReference type="SUPFAM" id="SSF54862">
    <property type="entry name" value="4Fe-4S ferredoxins"/>
    <property type="match status" value="1"/>
</dbReference>
<dbReference type="Gene3D" id="3.30.70.20">
    <property type="match status" value="1"/>
</dbReference>
<dbReference type="RefSeq" id="WP_149486844.1">
    <property type="nucleotide sequence ID" value="NZ_CP036150.1"/>
</dbReference>
<evidence type="ECO:0000259" key="6">
    <source>
        <dbReference type="PROSITE" id="PS51379"/>
    </source>
</evidence>
<evidence type="ECO:0000313" key="8">
    <source>
        <dbReference type="EMBL" id="QEN08763.1"/>
    </source>
</evidence>
<dbReference type="Pfam" id="PF04060">
    <property type="entry name" value="FeS"/>
    <property type="match status" value="1"/>
</dbReference>
<evidence type="ECO:0000259" key="7">
    <source>
        <dbReference type="PROSITE" id="PS51656"/>
    </source>
</evidence>
<dbReference type="PROSITE" id="PS50112">
    <property type="entry name" value="PAS"/>
    <property type="match status" value="1"/>
</dbReference>
<organism evidence="8 9">
    <name type="scientific">Oceanispirochaeta crateris</name>
    <dbReference type="NCBI Taxonomy" id="2518645"/>
    <lineage>
        <taxon>Bacteria</taxon>
        <taxon>Pseudomonadati</taxon>
        <taxon>Spirochaetota</taxon>
        <taxon>Spirochaetia</taxon>
        <taxon>Spirochaetales</taxon>
        <taxon>Spirochaetaceae</taxon>
        <taxon>Oceanispirochaeta</taxon>
    </lineage>
</organism>
<dbReference type="PROSITE" id="PS51379">
    <property type="entry name" value="4FE4S_FER_2"/>
    <property type="match status" value="2"/>
</dbReference>
<dbReference type="OrthoDB" id="9798098at2"/>
<keyword evidence="2" id="KW-0479">Metal-binding</keyword>
<evidence type="ECO:0000313" key="9">
    <source>
        <dbReference type="Proteomes" id="UP000324209"/>
    </source>
</evidence>
<dbReference type="SUPFAM" id="SSF53920">
    <property type="entry name" value="Fe-only hydrogenase"/>
    <property type="match status" value="1"/>
</dbReference>
<feature type="domain" description="4Fe-4S" evidence="7">
    <location>
        <begin position="358"/>
        <end position="419"/>
    </location>
</feature>
<dbReference type="Gene3D" id="3.40.950.10">
    <property type="entry name" value="Fe-only Hydrogenase (Larger Subunit), Chain L, domain 3"/>
    <property type="match status" value="1"/>
</dbReference>
<proteinExistence type="predicted"/>
<sequence>MKLNPIYTEITECQDCYKCIRHCPVKSIKVEDGHAKILVDDCILCGNCYLMCPVGAKRIRNDLPRAQRALEDHEKVILSLAPSFAGEFPGISEKTLIRAIKDLGFWAVSETAIGAQEVSRHTNAVLQKADHGVFISSACPTMVEYIHKHKPQYSSSIIDHLSPLLTHCQMLKELYGEDCIIVFAGPCISKKREADLREDLLHTAITFNDLKSWFAQNQIDLSSLSGSDEESFVPQFSYDGASYPLEGGMIRSLKLQKTILKDNQMLSFTNVHSMGGVLNNLEVLGQKEPLFLELLACEGGCINGPGCAKHSGTAVKEKILMDYATSRKEQVPLYKSCTSIQYDRKINAVKVVSHDELEIRKALRNIGKYDSGDEKNCGACGYSTCRDYARAFLDGRAEKDMCVSYLRTLSEKKADALIRSMPSGVVIVDAEMKIIQCNRAFATLIGEETLAAFEAKPGLKGASLSKILPFTSLFQGVLSEEGVLTDQTFHLENKVFTGSVFTIEKDQAVGAIFQDVTLPWVQKDQVIKQARKVMENSISTVQQIAFLLGENAAQSEVMLNSIITSFSSESNRDSDD</sequence>
<evidence type="ECO:0000256" key="2">
    <source>
        <dbReference type="ARBA" id="ARBA00022723"/>
    </source>
</evidence>
<feature type="domain" description="4Fe-4S ferredoxin-type" evidence="6">
    <location>
        <begin position="4"/>
        <end position="32"/>
    </location>
</feature>
<dbReference type="PROSITE" id="PS00198">
    <property type="entry name" value="4FE4S_FER_1"/>
    <property type="match status" value="1"/>
</dbReference>
<keyword evidence="3" id="KW-0408">Iron</keyword>